<accession>A0ACB7F3X7</accession>
<reference evidence="1" key="1">
    <citation type="submission" date="2020-04" db="EMBL/GenBank/DDBJ databases">
        <title>A chromosome-scale assembly and high-density genetic map of the yellow drum (Nibea albiflora) genome.</title>
        <authorList>
            <person name="Xu D."/>
            <person name="Zhang W."/>
            <person name="Chen R."/>
            <person name="Tan P."/>
            <person name="Wang L."/>
            <person name="Song H."/>
            <person name="Tian L."/>
            <person name="Zhu Q."/>
            <person name="Wang B."/>
        </authorList>
    </citation>
    <scope>NUCLEOTIDE SEQUENCE</scope>
    <source>
        <strain evidence="1">ZJHYS-2018</strain>
    </source>
</reference>
<comment type="caution">
    <text evidence="1">The sequence shown here is derived from an EMBL/GenBank/DDBJ whole genome shotgun (WGS) entry which is preliminary data.</text>
</comment>
<gene>
    <name evidence="1" type="ORF">GBF38_010508</name>
</gene>
<evidence type="ECO:0000313" key="2">
    <source>
        <dbReference type="Proteomes" id="UP000805704"/>
    </source>
</evidence>
<keyword evidence="2" id="KW-1185">Reference proteome</keyword>
<evidence type="ECO:0000313" key="1">
    <source>
        <dbReference type="EMBL" id="KAG8008862.1"/>
    </source>
</evidence>
<dbReference type="EMBL" id="CM024806">
    <property type="protein sequence ID" value="KAG8008862.1"/>
    <property type="molecule type" value="Genomic_DNA"/>
</dbReference>
<proteinExistence type="predicted"/>
<protein>
    <submittedName>
        <fullName evidence="1">Uncharacterized protein</fullName>
    </submittedName>
</protein>
<dbReference type="Proteomes" id="UP000805704">
    <property type="component" value="Chromosome 18"/>
</dbReference>
<organism evidence="1 2">
    <name type="scientific">Nibea albiflora</name>
    <name type="common">Yellow drum</name>
    <name type="synonym">Corvina albiflora</name>
    <dbReference type="NCBI Taxonomy" id="240163"/>
    <lineage>
        <taxon>Eukaryota</taxon>
        <taxon>Metazoa</taxon>
        <taxon>Chordata</taxon>
        <taxon>Craniata</taxon>
        <taxon>Vertebrata</taxon>
        <taxon>Euteleostomi</taxon>
        <taxon>Actinopterygii</taxon>
        <taxon>Neopterygii</taxon>
        <taxon>Teleostei</taxon>
        <taxon>Neoteleostei</taxon>
        <taxon>Acanthomorphata</taxon>
        <taxon>Eupercaria</taxon>
        <taxon>Sciaenidae</taxon>
        <taxon>Nibea</taxon>
    </lineage>
</organism>
<name>A0ACB7F3X7_NIBAL</name>
<sequence>MVLQGVPMIPGDLAGTLESTQIRLECDPCFLSRLWVSYDGTVMVSRDPSRTSRSGTDALQPASRNHDPMTDKRLSRVCLESLHPLRNGVENGGFAWAVNQSLKYVELCAG</sequence>